<keyword evidence="2" id="KW-1185">Reference proteome</keyword>
<accession>A0A803MF38</accession>
<dbReference type="Proteomes" id="UP000596660">
    <property type="component" value="Unplaced"/>
</dbReference>
<dbReference type="InterPro" id="IPR038765">
    <property type="entry name" value="Papain-like_cys_pep_sf"/>
</dbReference>
<protein>
    <recommendedName>
        <fullName evidence="3">Ubiquitin-like protease family profile domain-containing protein</fullName>
    </recommendedName>
</protein>
<reference evidence="1" key="1">
    <citation type="journal article" date="2017" name="Nature">
        <title>The genome of Chenopodium quinoa.</title>
        <authorList>
            <person name="Jarvis D.E."/>
            <person name="Ho Y.S."/>
            <person name="Lightfoot D.J."/>
            <person name="Schmoeckel S.M."/>
            <person name="Li B."/>
            <person name="Borm T.J.A."/>
            <person name="Ohyanagi H."/>
            <person name="Mineta K."/>
            <person name="Michell C.T."/>
            <person name="Saber N."/>
            <person name="Kharbatia N.M."/>
            <person name="Rupper R.R."/>
            <person name="Sharp A.R."/>
            <person name="Dally N."/>
            <person name="Boughton B.A."/>
            <person name="Woo Y.H."/>
            <person name="Gao G."/>
            <person name="Schijlen E.G.W.M."/>
            <person name="Guo X."/>
            <person name="Momin A.A."/>
            <person name="Negrao S."/>
            <person name="Al-Babili S."/>
            <person name="Gehring C."/>
            <person name="Roessner U."/>
            <person name="Jung C."/>
            <person name="Murphy K."/>
            <person name="Arold S.T."/>
            <person name="Gojobori T."/>
            <person name="van der Linden C.G."/>
            <person name="van Loo E.N."/>
            <person name="Jellen E.N."/>
            <person name="Maughan P.J."/>
            <person name="Tester M."/>
        </authorList>
    </citation>
    <scope>NUCLEOTIDE SEQUENCE [LARGE SCALE GENOMIC DNA]</scope>
    <source>
        <strain evidence="1">cv. PI 614886</strain>
    </source>
</reference>
<dbReference type="EnsemblPlants" id="AUR62028256-RA">
    <property type="protein sequence ID" value="AUR62028256-RA:cds"/>
    <property type="gene ID" value="AUR62028256"/>
</dbReference>
<organism evidence="1 2">
    <name type="scientific">Chenopodium quinoa</name>
    <name type="common">Quinoa</name>
    <dbReference type="NCBI Taxonomy" id="63459"/>
    <lineage>
        <taxon>Eukaryota</taxon>
        <taxon>Viridiplantae</taxon>
        <taxon>Streptophyta</taxon>
        <taxon>Embryophyta</taxon>
        <taxon>Tracheophyta</taxon>
        <taxon>Spermatophyta</taxon>
        <taxon>Magnoliopsida</taxon>
        <taxon>eudicotyledons</taxon>
        <taxon>Gunneridae</taxon>
        <taxon>Pentapetalae</taxon>
        <taxon>Caryophyllales</taxon>
        <taxon>Chenopodiaceae</taxon>
        <taxon>Chenopodioideae</taxon>
        <taxon>Atripliceae</taxon>
        <taxon>Chenopodium</taxon>
    </lineage>
</organism>
<evidence type="ECO:0000313" key="2">
    <source>
        <dbReference type="Proteomes" id="UP000596660"/>
    </source>
</evidence>
<dbReference type="Gene3D" id="3.40.395.10">
    <property type="entry name" value="Adenoviral Proteinase, Chain A"/>
    <property type="match status" value="1"/>
</dbReference>
<name>A0A803MF38_CHEQI</name>
<evidence type="ECO:0008006" key="3">
    <source>
        <dbReference type="Google" id="ProtNLM"/>
    </source>
</evidence>
<dbReference type="OMA" id="NESPRCY"/>
<evidence type="ECO:0000313" key="1">
    <source>
        <dbReference type="EnsemblPlants" id="AUR62028256-RA:cds"/>
    </source>
</evidence>
<dbReference type="Gramene" id="AUR62028256-RA">
    <property type="protein sequence ID" value="AUR62028256-RA:cds"/>
    <property type="gene ID" value="AUR62028256"/>
</dbReference>
<sequence>MYLCSPFMVNHEKLFNNVDHKMIAEYAFAQGDNVELLYADKAAMVIRRDEMDSLSGCSHMFNNIGDAYAFILNCENKRRDVFFLAVLPDHYYLLYFNFMEGTLDVIDNMILSPNVSVKDKYGYDFTKMLEAFGEFYEDKKSAIIFTYETRNVEMRWKSNQNKHDCGVFLMKHMETYEGQCQKQWNSGLEKDNFEQMKRLLVEYCGKIITSEVNEERKRMLKMARKWSKINKF</sequence>
<dbReference type="AlphaFoldDB" id="A0A803MF38"/>
<proteinExistence type="predicted"/>
<dbReference type="SUPFAM" id="SSF54001">
    <property type="entry name" value="Cysteine proteinases"/>
    <property type="match status" value="1"/>
</dbReference>
<reference evidence="1" key="2">
    <citation type="submission" date="2021-03" db="UniProtKB">
        <authorList>
            <consortium name="EnsemblPlants"/>
        </authorList>
    </citation>
    <scope>IDENTIFICATION</scope>
</reference>